<reference evidence="3 4" key="1">
    <citation type="submission" date="2017-04" db="EMBL/GenBank/DDBJ databases">
        <authorList>
            <person name="Afonso C.L."/>
            <person name="Miller P.J."/>
            <person name="Scott M.A."/>
            <person name="Spackman E."/>
            <person name="Goraichik I."/>
            <person name="Dimitrov K.M."/>
            <person name="Suarez D.L."/>
            <person name="Swayne D.E."/>
        </authorList>
    </citation>
    <scope>NUCLEOTIDE SEQUENCE [LARGE SCALE GENOMIC DNA]</scope>
    <source>
        <strain evidence="3 4">DSM 12816</strain>
    </source>
</reference>
<keyword evidence="2" id="KW-1133">Transmembrane helix</keyword>
<feature type="transmembrane region" description="Helical" evidence="2">
    <location>
        <begin position="117"/>
        <end position="141"/>
    </location>
</feature>
<dbReference type="SUPFAM" id="SSF46934">
    <property type="entry name" value="UBA-like"/>
    <property type="match status" value="1"/>
</dbReference>
<dbReference type="AlphaFoldDB" id="A0A1W2A6N7"/>
<dbReference type="EMBL" id="FWXW01000003">
    <property type="protein sequence ID" value="SMC56081.1"/>
    <property type="molecule type" value="Genomic_DNA"/>
</dbReference>
<gene>
    <name evidence="3" type="ORF">SAMN02745168_1535</name>
</gene>
<keyword evidence="2" id="KW-0472">Membrane</keyword>
<sequence length="178" mass="20033">MATLEQVEKLRQYANVSFAEAKEALEACGDNLLDAVVYLEKKGKVKEPAQGGRYDTSSSAQETQSGQTSAPPPREEQRRHCHRADNFWKTIGDLLKKGLSNHFEVIRKGEVLISIPVIVLVFLLVFTFWITLPLMIVGLFFDCTYHFRGPDLGKDSVNRIVDSASEVAEDIKKNFTKE</sequence>
<protein>
    <submittedName>
        <fullName evidence="3">Uncharacterized protein</fullName>
    </submittedName>
</protein>
<proteinExistence type="predicted"/>
<keyword evidence="4" id="KW-1185">Reference proteome</keyword>
<evidence type="ECO:0000313" key="4">
    <source>
        <dbReference type="Proteomes" id="UP000192790"/>
    </source>
</evidence>
<feature type="region of interest" description="Disordered" evidence="1">
    <location>
        <begin position="48"/>
        <end position="79"/>
    </location>
</feature>
<dbReference type="RefSeq" id="WP_084234157.1">
    <property type="nucleotide sequence ID" value="NZ_FWXW01000003.1"/>
</dbReference>
<dbReference type="OrthoDB" id="3183239at2"/>
<evidence type="ECO:0000256" key="1">
    <source>
        <dbReference type="SAM" id="MobiDB-lite"/>
    </source>
</evidence>
<evidence type="ECO:0000313" key="3">
    <source>
        <dbReference type="EMBL" id="SMC56081.1"/>
    </source>
</evidence>
<organism evidence="3 4">
    <name type="scientific">Papillibacter cinnamivorans DSM 12816</name>
    <dbReference type="NCBI Taxonomy" id="1122930"/>
    <lineage>
        <taxon>Bacteria</taxon>
        <taxon>Bacillati</taxon>
        <taxon>Bacillota</taxon>
        <taxon>Clostridia</taxon>
        <taxon>Eubacteriales</taxon>
        <taxon>Oscillospiraceae</taxon>
        <taxon>Papillibacter</taxon>
    </lineage>
</organism>
<keyword evidence="2" id="KW-0812">Transmembrane</keyword>
<evidence type="ECO:0000256" key="2">
    <source>
        <dbReference type="SAM" id="Phobius"/>
    </source>
</evidence>
<name>A0A1W2A6N7_9FIRM</name>
<dbReference type="CDD" id="cd14360">
    <property type="entry name" value="UBA_NAC_like_bac"/>
    <property type="match status" value="1"/>
</dbReference>
<dbReference type="InterPro" id="IPR009060">
    <property type="entry name" value="UBA-like_sf"/>
</dbReference>
<dbReference type="Proteomes" id="UP000192790">
    <property type="component" value="Unassembled WGS sequence"/>
</dbReference>
<feature type="compositionally biased region" description="Polar residues" evidence="1">
    <location>
        <begin position="55"/>
        <end position="69"/>
    </location>
</feature>
<accession>A0A1W2A6N7</accession>
<dbReference type="Gene3D" id="1.10.8.10">
    <property type="entry name" value="DNA helicase RuvA subunit, C-terminal domain"/>
    <property type="match status" value="1"/>
</dbReference>
<dbReference type="STRING" id="1122930.SAMN02745168_1535"/>